<name>A0AAN4ZD57_9BILA</name>
<feature type="non-terminal residue" evidence="1">
    <location>
        <position position="1"/>
    </location>
</feature>
<gene>
    <name evidence="1" type="ORF">PMAYCL1PPCAC_05725</name>
</gene>
<protein>
    <submittedName>
        <fullName evidence="1">Uncharacterized protein</fullName>
    </submittedName>
</protein>
<organism evidence="1 2">
    <name type="scientific">Pristionchus mayeri</name>
    <dbReference type="NCBI Taxonomy" id="1317129"/>
    <lineage>
        <taxon>Eukaryota</taxon>
        <taxon>Metazoa</taxon>
        <taxon>Ecdysozoa</taxon>
        <taxon>Nematoda</taxon>
        <taxon>Chromadorea</taxon>
        <taxon>Rhabditida</taxon>
        <taxon>Rhabditina</taxon>
        <taxon>Diplogasteromorpha</taxon>
        <taxon>Diplogasteroidea</taxon>
        <taxon>Neodiplogasteridae</taxon>
        <taxon>Pristionchus</taxon>
    </lineage>
</organism>
<dbReference type="Proteomes" id="UP001328107">
    <property type="component" value="Unassembled WGS sequence"/>
</dbReference>
<dbReference type="EMBL" id="BTRK01000002">
    <property type="protein sequence ID" value="GMR35530.1"/>
    <property type="molecule type" value="Genomic_DNA"/>
</dbReference>
<reference evidence="2" key="1">
    <citation type="submission" date="2022-10" db="EMBL/GenBank/DDBJ databases">
        <title>Genome assembly of Pristionchus species.</title>
        <authorList>
            <person name="Yoshida K."/>
            <person name="Sommer R.J."/>
        </authorList>
    </citation>
    <scope>NUCLEOTIDE SEQUENCE [LARGE SCALE GENOMIC DNA]</scope>
    <source>
        <strain evidence="2">RS5460</strain>
    </source>
</reference>
<keyword evidence="2" id="KW-1185">Reference proteome</keyword>
<accession>A0AAN4ZD57</accession>
<evidence type="ECO:0000313" key="2">
    <source>
        <dbReference type="Proteomes" id="UP001328107"/>
    </source>
</evidence>
<sequence length="153" mass="17348">PFAATFSNEFLGNISGQTKHLFLWKTLIGVDNIQCFYENIKRSSLKDATLIVPTGHAAIFANKIMGITNLSFWKNNSKTLRTTKDNVFYVEHRALKIILIDGATESMVYRSSEDRNTAYIIIKKSPFNYCMTRIPVVDPSVAHLSRRSVCRPS</sequence>
<dbReference type="AlphaFoldDB" id="A0AAN4ZD57"/>
<comment type="caution">
    <text evidence="1">The sequence shown here is derived from an EMBL/GenBank/DDBJ whole genome shotgun (WGS) entry which is preliminary data.</text>
</comment>
<proteinExistence type="predicted"/>
<evidence type="ECO:0000313" key="1">
    <source>
        <dbReference type="EMBL" id="GMR35530.1"/>
    </source>
</evidence>